<dbReference type="Pfam" id="PF12296">
    <property type="entry name" value="HsbA"/>
    <property type="match status" value="1"/>
</dbReference>
<keyword evidence="1" id="KW-0175">Coiled coil</keyword>
<sequence length="529" mass="58430">MATYARKKLGIPDCFYNPSISHFSLSTNCQLLPHIMRFQLLVSSLLAWTAAAAPLQARDIITAQTLISDIKGIDDGVNALTVSIEAYDGGLIKELPIGADITAIHIANRKGFLDANLRATTFNAADSTAIVEYTASSVGVDIPASVDVLKAKYDVFENQKVVILAGLKLLKNDHDTFSAALVAKITADKENGVAAVAVIDDALQTSMDLLVEDWYTGVRHGLCFRRLVGIQFFVCLLDIIRLPYQGASTEFTLDGFFPVNLQSQVVLLFPRTRLLQDSQSLDFPAAYQFHTTISDSLLPLRYPVVTDAGSPSPIAPVLSKFAALLVVQARLPTPDAPILRPSHGIANTSGDIWSKSWLLASLDTIRSHDLSSHSITHRLRPFVSRHRRRLHFPDSMAAAEEDAIEATTRFEAAEEEKSKKIFEDVSKKREQKDKNHGINDRSCISTFNASRHLASTGEESLGYNMLVREKLHSSSRELEELEANFTALMDGVVTLEMDLKEAEEKLEKARQKLGKMEEKLNKGWAMQAH</sequence>
<reference evidence="2 3" key="1">
    <citation type="submission" date="2018-10" db="EMBL/GenBank/DDBJ databases">
        <title>Fifty Aureobasidium pullulans genomes reveal a recombining polyextremotolerant generalist.</title>
        <authorList>
            <person name="Gostincar C."/>
            <person name="Turk M."/>
            <person name="Zajc J."/>
            <person name="Gunde-Cimerman N."/>
        </authorList>
    </citation>
    <scope>NUCLEOTIDE SEQUENCE [LARGE SCALE GENOMIC DNA]</scope>
    <source>
        <strain evidence="2 3">EXF-1645</strain>
    </source>
</reference>
<proteinExistence type="predicted"/>
<evidence type="ECO:0000313" key="3">
    <source>
        <dbReference type="Proteomes" id="UP000308724"/>
    </source>
</evidence>
<protein>
    <submittedName>
        <fullName evidence="2">Uncharacterized protein</fullName>
    </submittedName>
</protein>
<accession>A0A4T0BL51</accession>
<comment type="caution">
    <text evidence="2">The sequence shown here is derived from an EMBL/GenBank/DDBJ whole genome shotgun (WGS) entry which is preliminary data.</text>
</comment>
<dbReference type="EMBL" id="QZBZ01000223">
    <property type="protein sequence ID" value="TIA32764.1"/>
    <property type="molecule type" value="Genomic_DNA"/>
</dbReference>
<dbReference type="PANTHER" id="PTHR38123:SF5">
    <property type="entry name" value="CELL WALL GALACTOMANNOPROTEIN"/>
    <property type="match status" value="1"/>
</dbReference>
<dbReference type="AlphaFoldDB" id="A0A4T0BL51"/>
<evidence type="ECO:0000313" key="2">
    <source>
        <dbReference type="EMBL" id="TIA32764.1"/>
    </source>
</evidence>
<dbReference type="GO" id="GO:0005576">
    <property type="term" value="C:extracellular region"/>
    <property type="evidence" value="ECO:0007669"/>
    <property type="project" value="TreeGrafter"/>
</dbReference>
<dbReference type="PANTHER" id="PTHR38123">
    <property type="entry name" value="CELL WALL SERINE-THREONINE-RICH GALACTOMANNOPROTEIN MP1 (AFU_ORTHOLOGUE AFUA_4G03240)"/>
    <property type="match status" value="1"/>
</dbReference>
<dbReference type="InterPro" id="IPR021054">
    <property type="entry name" value="Cell_wall_mannoprotein_1"/>
</dbReference>
<name>A0A4T0BL51_AURPU</name>
<evidence type="ECO:0000256" key="1">
    <source>
        <dbReference type="SAM" id="Coils"/>
    </source>
</evidence>
<gene>
    <name evidence="2" type="ORF">D6C78_08011</name>
</gene>
<feature type="coiled-coil region" evidence="1">
    <location>
        <begin position="464"/>
        <end position="519"/>
    </location>
</feature>
<dbReference type="Proteomes" id="UP000308724">
    <property type="component" value="Unassembled WGS sequence"/>
</dbReference>
<organism evidence="2 3">
    <name type="scientific">Aureobasidium pullulans</name>
    <name type="common">Black yeast</name>
    <name type="synonym">Pullularia pullulans</name>
    <dbReference type="NCBI Taxonomy" id="5580"/>
    <lineage>
        <taxon>Eukaryota</taxon>
        <taxon>Fungi</taxon>
        <taxon>Dikarya</taxon>
        <taxon>Ascomycota</taxon>
        <taxon>Pezizomycotina</taxon>
        <taxon>Dothideomycetes</taxon>
        <taxon>Dothideomycetidae</taxon>
        <taxon>Dothideales</taxon>
        <taxon>Saccotheciaceae</taxon>
        <taxon>Aureobasidium</taxon>
    </lineage>
</organism>